<evidence type="ECO:0000256" key="9">
    <source>
        <dbReference type="ARBA" id="ARBA00022532"/>
    </source>
</evidence>
<evidence type="ECO:0000256" key="3">
    <source>
        <dbReference type="ARBA" id="ARBA00004429"/>
    </source>
</evidence>
<gene>
    <name evidence="19" type="primary">sdhD</name>
    <name evidence="19" type="ORF">CleRT_03970</name>
</gene>
<evidence type="ECO:0000256" key="11">
    <source>
        <dbReference type="ARBA" id="ARBA00022692"/>
    </source>
</evidence>
<evidence type="ECO:0000256" key="8">
    <source>
        <dbReference type="ARBA" id="ARBA00022519"/>
    </source>
</evidence>
<evidence type="ECO:0000256" key="4">
    <source>
        <dbReference type="ARBA" id="ARBA00005163"/>
    </source>
</evidence>
<evidence type="ECO:0000256" key="14">
    <source>
        <dbReference type="ARBA" id="ARBA00022989"/>
    </source>
</evidence>
<evidence type="ECO:0000256" key="15">
    <source>
        <dbReference type="ARBA" id="ARBA00023004"/>
    </source>
</evidence>
<organism evidence="19 20">
    <name type="scientific">Candidatus Coxiella mudrowiae</name>
    <dbReference type="NCBI Taxonomy" id="2054173"/>
    <lineage>
        <taxon>Bacteria</taxon>
        <taxon>Pseudomonadati</taxon>
        <taxon>Pseudomonadota</taxon>
        <taxon>Gammaproteobacteria</taxon>
        <taxon>Legionellales</taxon>
        <taxon>Coxiellaceae</taxon>
        <taxon>Coxiella</taxon>
    </lineage>
</organism>
<dbReference type="SUPFAM" id="SSF81343">
    <property type="entry name" value="Fumarate reductase respiratory complex transmembrane subunits"/>
    <property type="match status" value="1"/>
</dbReference>
<evidence type="ECO:0000256" key="1">
    <source>
        <dbReference type="ARBA" id="ARBA00001971"/>
    </source>
</evidence>
<keyword evidence="16 17" id="KW-0472">Membrane</keyword>
<keyword evidence="15" id="KW-0408">Iron</keyword>
<evidence type="ECO:0000313" key="19">
    <source>
        <dbReference type="EMBL" id="AKQ33351.1"/>
    </source>
</evidence>
<evidence type="ECO:0000256" key="13">
    <source>
        <dbReference type="ARBA" id="ARBA00022982"/>
    </source>
</evidence>
<feature type="transmembrane region" description="Helical" evidence="18">
    <location>
        <begin position="88"/>
        <end position="112"/>
    </location>
</feature>
<name>A0ABM5UTR2_9COXI</name>
<keyword evidence="7 17" id="KW-1003">Cell membrane</keyword>
<proteinExistence type="predicted"/>
<comment type="cofactor">
    <cofactor evidence="1">
        <name>heme</name>
        <dbReference type="ChEBI" id="CHEBI:30413"/>
    </cofactor>
</comment>
<evidence type="ECO:0000256" key="16">
    <source>
        <dbReference type="ARBA" id="ARBA00023136"/>
    </source>
</evidence>
<evidence type="ECO:0000256" key="18">
    <source>
        <dbReference type="SAM" id="Phobius"/>
    </source>
</evidence>
<comment type="function">
    <text evidence="2 17">Membrane-anchoring subunit of succinate dehydrogenase (SDH).</text>
</comment>
<comment type="subcellular location">
    <subcellularLocation>
        <location evidence="3 17">Cell inner membrane</location>
        <topology evidence="3 17">Multi-pass membrane protein</topology>
    </subcellularLocation>
</comment>
<dbReference type="InterPro" id="IPR014312">
    <property type="entry name" value="Succ_DH_anchor"/>
</dbReference>
<dbReference type="Pfam" id="PF01127">
    <property type="entry name" value="Sdh_cyt"/>
    <property type="match status" value="1"/>
</dbReference>
<keyword evidence="14 18" id="KW-1133">Transmembrane helix</keyword>
<keyword evidence="20" id="KW-1185">Reference proteome</keyword>
<evidence type="ECO:0000256" key="2">
    <source>
        <dbReference type="ARBA" id="ARBA00004050"/>
    </source>
</evidence>
<dbReference type="PANTHER" id="PTHR38689:SF1">
    <property type="entry name" value="SUCCINATE DEHYDROGENASE HYDROPHOBIC MEMBRANE ANCHOR SUBUNIT"/>
    <property type="match status" value="1"/>
</dbReference>
<dbReference type="Proteomes" id="UP000063965">
    <property type="component" value="Chromosome"/>
</dbReference>
<dbReference type="Gene3D" id="1.20.1300.10">
    <property type="entry name" value="Fumarate reductase/succinate dehydrogenase, transmembrane subunit"/>
    <property type="match status" value="1"/>
</dbReference>
<dbReference type="NCBIfam" id="TIGR02968">
    <property type="entry name" value="succ_dehyd_anc"/>
    <property type="match status" value="1"/>
</dbReference>
<dbReference type="InterPro" id="IPR000701">
    <property type="entry name" value="SuccDH_FuR_B_TM-su"/>
</dbReference>
<feature type="transmembrane region" description="Helical" evidence="18">
    <location>
        <begin position="52"/>
        <end position="76"/>
    </location>
</feature>
<keyword evidence="6 17" id="KW-0813">Transport</keyword>
<evidence type="ECO:0000256" key="6">
    <source>
        <dbReference type="ARBA" id="ARBA00022448"/>
    </source>
</evidence>
<evidence type="ECO:0000256" key="12">
    <source>
        <dbReference type="ARBA" id="ARBA00022723"/>
    </source>
</evidence>
<dbReference type="PANTHER" id="PTHR38689">
    <property type="entry name" value="SUCCINATE DEHYDROGENASE HYDROPHOBIC MEMBRANE ANCHOR SUBUNIT"/>
    <property type="match status" value="1"/>
</dbReference>
<keyword evidence="11 18" id="KW-0812">Transmembrane</keyword>
<evidence type="ECO:0000256" key="5">
    <source>
        <dbReference type="ARBA" id="ARBA00019425"/>
    </source>
</evidence>
<evidence type="ECO:0000256" key="17">
    <source>
        <dbReference type="PIRNR" id="PIRNR000169"/>
    </source>
</evidence>
<keyword evidence="9 17" id="KW-0816">Tricarboxylic acid cycle</keyword>
<keyword evidence="10" id="KW-0349">Heme</keyword>
<comment type="pathway">
    <text evidence="4 17">Carbohydrate metabolism; tricarboxylic acid cycle.</text>
</comment>
<protein>
    <recommendedName>
        <fullName evidence="5 17">Succinate dehydrogenase hydrophobic membrane anchor subunit</fullName>
    </recommendedName>
</protein>
<evidence type="ECO:0000256" key="10">
    <source>
        <dbReference type="ARBA" id="ARBA00022617"/>
    </source>
</evidence>
<sequence>MVDRTSRRGYCDWFVQRITALLSGIYAVFLIIFLLIHHPISYAQWHSLFTHLAMKIFTLLVIFSVLWHAWIGMWTIFTDYVKNKPTRLALETIVCLLLVAYFIWAIEFLWIVR</sequence>
<dbReference type="CDD" id="cd03494">
    <property type="entry name" value="SQR_TypeC_SdhD"/>
    <property type="match status" value="1"/>
</dbReference>
<keyword evidence="8 17" id="KW-0997">Cell inner membrane</keyword>
<reference evidence="19 20" key="1">
    <citation type="journal article" date="2015" name="Genome Biol. Evol.">
        <title>Distinctive Genome Reduction Rates Revealed by Genomic Analyses of Two Coxiella-Like Endosymbionts in Ticks.</title>
        <authorList>
            <person name="Gottlieb Y."/>
            <person name="Lalzar I."/>
            <person name="Klasson L."/>
        </authorList>
    </citation>
    <scope>NUCLEOTIDE SEQUENCE [LARGE SCALE GENOMIC DNA]</scope>
    <source>
        <strain evidence="19 20">CRt</strain>
    </source>
</reference>
<evidence type="ECO:0000256" key="7">
    <source>
        <dbReference type="ARBA" id="ARBA00022475"/>
    </source>
</evidence>
<feature type="transmembrane region" description="Helical" evidence="18">
    <location>
        <begin position="20"/>
        <end position="40"/>
    </location>
</feature>
<evidence type="ECO:0000313" key="20">
    <source>
        <dbReference type="Proteomes" id="UP000063965"/>
    </source>
</evidence>
<accession>A0ABM5UTR2</accession>
<dbReference type="InterPro" id="IPR034804">
    <property type="entry name" value="SQR/QFR_C/D"/>
</dbReference>
<keyword evidence="12" id="KW-0479">Metal-binding</keyword>
<keyword evidence="13 17" id="KW-0249">Electron transport</keyword>
<dbReference type="PIRSF" id="PIRSF000169">
    <property type="entry name" value="SDH_D"/>
    <property type="match status" value="1"/>
</dbReference>
<dbReference type="EMBL" id="CP011126">
    <property type="protein sequence ID" value="AKQ33351.1"/>
    <property type="molecule type" value="Genomic_DNA"/>
</dbReference>